<dbReference type="PANTHER" id="PTHR30032:SF4">
    <property type="entry name" value="AMIDASE ENHANCER"/>
    <property type="match status" value="1"/>
</dbReference>
<feature type="region of interest" description="Disordered" evidence="1">
    <location>
        <begin position="1"/>
        <end position="104"/>
    </location>
</feature>
<keyword evidence="5" id="KW-1185">Reference proteome</keyword>
<proteinExistence type="predicted"/>
<evidence type="ECO:0000313" key="4">
    <source>
        <dbReference type="EMBL" id="SIR34674.1"/>
    </source>
</evidence>
<dbReference type="NCBIfam" id="TIGR02669">
    <property type="entry name" value="SpoIID_LytB"/>
    <property type="match status" value="1"/>
</dbReference>
<organism evidence="4 5">
    <name type="scientific">Paenibacillus macquariensis</name>
    <dbReference type="NCBI Taxonomy" id="948756"/>
    <lineage>
        <taxon>Bacteria</taxon>
        <taxon>Bacillati</taxon>
        <taxon>Bacillota</taxon>
        <taxon>Bacilli</taxon>
        <taxon>Bacillales</taxon>
        <taxon>Paenibacillaceae</taxon>
        <taxon>Paenibacillus</taxon>
    </lineage>
</organism>
<evidence type="ECO:0000259" key="3">
    <source>
        <dbReference type="Pfam" id="PF08486"/>
    </source>
</evidence>
<name>A0ABY1K6W8_9BACL</name>
<dbReference type="PANTHER" id="PTHR30032">
    <property type="entry name" value="N-ACETYLMURAMOYL-L-ALANINE AMIDASE-RELATED"/>
    <property type="match status" value="1"/>
</dbReference>
<keyword evidence="2" id="KW-0812">Transmembrane</keyword>
<dbReference type="InterPro" id="IPR013486">
    <property type="entry name" value="SpoIID/LytB"/>
</dbReference>
<dbReference type="InterPro" id="IPR014225">
    <property type="entry name" value="Spore_II_D_firmicutes"/>
</dbReference>
<feature type="compositionally biased region" description="Basic and acidic residues" evidence="1">
    <location>
        <begin position="70"/>
        <end position="80"/>
    </location>
</feature>
<protein>
    <submittedName>
        <fullName evidence="4">Stage II sporulation protein D</fullName>
    </submittedName>
</protein>
<comment type="caution">
    <text evidence="4">The sequence shown here is derived from an EMBL/GenBank/DDBJ whole genome shotgun (WGS) entry which is preliminary data.</text>
</comment>
<evidence type="ECO:0000256" key="1">
    <source>
        <dbReference type="SAM" id="MobiDB-lite"/>
    </source>
</evidence>
<sequence length="487" mass="54186">MKDPRQQIKISIEPLRKERLPQEVTPSASHDHLSLVPPKLTEPPMRPPSRNTPEQPHKGSSKESMLINEHPYRAPMEDTRISTTPRQDYPQGHEQHLEDQGELETTTDKVASNVARFNVRNKRLVFGWRIRRRPIKPSKRRVPTAIWAMAGLLVLALLLPALVVLLRHQPAPLPTPGQPIVVPSPLPSSVAEEEPQVSVYLSKLGQIETLPLEDYVIGVVAAEMPAEFESSALTAQAIAARTFIVQRLLAKDKSGVPIEGADVTDTVAHQAYISKEVLEKEWKNNGKSIELAKLQRAVQDSRNIVMTYKGKPITASFFSTSNGYTENSEDYWKTSIPYLRSVSSPWDKEIAPGYKETLTISKKQFLSDLGLSNIAIPTIKNASSSLNSLIHILSTTEGHRIKELNIGGVIFSGREVREKLGLRSSEFSWADSGNDIVFTTYGYGHGVGMSQWGANGMAKEGYTATQILKHYYTGIDFQQVTKLLAKK</sequence>
<dbReference type="RefSeq" id="WP_244555998.1">
    <property type="nucleotide sequence ID" value="NZ_FTNK01000011.1"/>
</dbReference>
<dbReference type="InterPro" id="IPR013693">
    <property type="entry name" value="SpoIID/LytB_N"/>
</dbReference>
<evidence type="ECO:0000256" key="2">
    <source>
        <dbReference type="SAM" id="Phobius"/>
    </source>
</evidence>
<dbReference type="Pfam" id="PF08486">
    <property type="entry name" value="SpoIID"/>
    <property type="match status" value="1"/>
</dbReference>
<accession>A0ABY1K6W8</accession>
<dbReference type="NCBIfam" id="TIGR02870">
    <property type="entry name" value="spore_II_D"/>
    <property type="match status" value="1"/>
</dbReference>
<keyword evidence="2" id="KW-1133">Transmembrane helix</keyword>
<gene>
    <name evidence="4" type="ORF">SAMN05421578_111114</name>
</gene>
<dbReference type="EMBL" id="FTNK01000011">
    <property type="protein sequence ID" value="SIR34674.1"/>
    <property type="molecule type" value="Genomic_DNA"/>
</dbReference>
<keyword evidence="2" id="KW-0472">Membrane</keyword>
<evidence type="ECO:0000313" key="5">
    <source>
        <dbReference type="Proteomes" id="UP000186666"/>
    </source>
</evidence>
<dbReference type="InterPro" id="IPR051922">
    <property type="entry name" value="Bact_Sporulation_Assoc"/>
</dbReference>
<reference evidence="4 5" key="1">
    <citation type="submission" date="2017-01" db="EMBL/GenBank/DDBJ databases">
        <authorList>
            <person name="Varghese N."/>
            <person name="Submissions S."/>
        </authorList>
    </citation>
    <scope>NUCLEOTIDE SEQUENCE [LARGE SCALE GENOMIC DNA]</scope>
    <source>
        <strain evidence="4 5">ATCC 23464</strain>
    </source>
</reference>
<dbReference type="Proteomes" id="UP000186666">
    <property type="component" value="Unassembled WGS sequence"/>
</dbReference>
<feature type="transmembrane region" description="Helical" evidence="2">
    <location>
        <begin position="142"/>
        <end position="166"/>
    </location>
</feature>
<feature type="domain" description="Sporulation stage II protein D amidase enhancer LytB N-terminal" evidence="3">
    <location>
        <begin position="202"/>
        <end position="308"/>
    </location>
</feature>